<dbReference type="Proteomes" id="UP000750711">
    <property type="component" value="Unassembled WGS sequence"/>
</dbReference>
<dbReference type="EMBL" id="JAGHQM010001796">
    <property type="protein sequence ID" value="KAH0551749.1"/>
    <property type="molecule type" value="Genomic_DNA"/>
</dbReference>
<evidence type="ECO:0000313" key="3">
    <source>
        <dbReference type="Proteomes" id="UP000750711"/>
    </source>
</evidence>
<evidence type="ECO:0000256" key="1">
    <source>
        <dbReference type="SAM" id="MobiDB-lite"/>
    </source>
</evidence>
<sequence>MDPETPDPAKEEEQVEHDPNAQVAQPALAKGKKKKLKVPELILSLDHSVRSPHRASVSHSYNPTGLVRNPLDGIPRETLLASVDDFAREQNMEDILPLLRKGALVAQDPAGFETIDELDDGDRRVLRDEITHKWRQPWALYFTVVTCSVGAAVQCGYPPAQCGFSDHNGTLADAAYAGAGTRRAPTART</sequence>
<feature type="region of interest" description="Disordered" evidence="1">
    <location>
        <begin position="1"/>
        <end position="34"/>
    </location>
</feature>
<name>A0A9P8ICI2_9PEZI</name>
<organism evidence="2 3">
    <name type="scientific">Trichoglossum hirsutum</name>
    <dbReference type="NCBI Taxonomy" id="265104"/>
    <lineage>
        <taxon>Eukaryota</taxon>
        <taxon>Fungi</taxon>
        <taxon>Dikarya</taxon>
        <taxon>Ascomycota</taxon>
        <taxon>Pezizomycotina</taxon>
        <taxon>Geoglossomycetes</taxon>
        <taxon>Geoglossales</taxon>
        <taxon>Geoglossaceae</taxon>
        <taxon>Trichoglossum</taxon>
    </lineage>
</organism>
<keyword evidence="3" id="KW-1185">Reference proteome</keyword>
<accession>A0A9P8ICI2</accession>
<reference evidence="2" key="1">
    <citation type="submission" date="2021-03" db="EMBL/GenBank/DDBJ databases">
        <title>Comparative genomics and phylogenomic investigation of the class Geoglossomycetes provide insights into ecological specialization and systematics.</title>
        <authorList>
            <person name="Melie T."/>
            <person name="Pirro S."/>
            <person name="Miller A.N."/>
            <person name="Quandt A."/>
        </authorList>
    </citation>
    <scope>NUCLEOTIDE SEQUENCE</scope>
    <source>
        <strain evidence="2">CAQ_001_2017</strain>
    </source>
</reference>
<proteinExistence type="predicted"/>
<evidence type="ECO:0000313" key="2">
    <source>
        <dbReference type="EMBL" id="KAH0551749.1"/>
    </source>
</evidence>
<dbReference type="AlphaFoldDB" id="A0A9P8ICI2"/>
<protein>
    <submittedName>
        <fullName evidence="2">Uncharacterized protein</fullName>
    </submittedName>
</protein>
<gene>
    <name evidence="2" type="ORF">GP486_007033</name>
</gene>
<comment type="caution">
    <text evidence="2">The sequence shown here is derived from an EMBL/GenBank/DDBJ whole genome shotgun (WGS) entry which is preliminary data.</text>
</comment>
<feature type="compositionally biased region" description="Basic and acidic residues" evidence="1">
    <location>
        <begin position="7"/>
        <end position="19"/>
    </location>
</feature>